<evidence type="ECO:0000313" key="4">
    <source>
        <dbReference type="Proteomes" id="UP000824469"/>
    </source>
</evidence>
<dbReference type="GO" id="GO:0003682">
    <property type="term" value="F:chromatin binding"/>
    <property type="evidence" value="ECO:0007669"/>
    <property type="project" value="InterPro"/>
</dbReference>
<gene>
    <name evidence="3" type="ORF">KI387_005551</name>
</gene>
<feature type="compositionally biased region" description="Polar residues" evidence="1">
    <location>
        <begin position="775"/>
        <end position="784"/>
    </location>
</feature>
<reference evidence="3 4" key="1">
    <citation type="journal article" date="2021" name="Nat. Plants">
        <title>The Taxus genome provides insights into paclitaxel biosynthesis.</title>
        <authorList>
            <person name="Xiong X."/>
            <person name="Gou J."/>
            <person name="Liao Q."/>
            <person name="Li Y."/>
            <person name="Zhou Q."/>
            <person name="Bi G."/>
            <person name="Li C."/>
            <person name="Du R."/>
            <person name="Wang X."/>
            <person name="Sun T."/>
            <person name="Guo L."/>
            <person name="Liang H."/>
            <person name="Lu P."/>
            <person name="Wu Y."/>
            <person name="Zhang Z."/>
            <person name="Ro D.K."/>
            <person name="Shang Y."/>
            <person name="Huang S."/>
            <person name="Yan J."/>
        </authorList>
    </citation>
    <scope>NUCLEOTIDE SEQUENCE [LARGE SCALE GENOMIC DNA]</scope>
    <source>
        <strain evidence="3">Ta-2019</strain>
    </source>
</reference>
<feature type="region of interest" description="Disordered" evidence="1">
    <location>
        <begin position="240"/>
        <end position="264"/>
    </location>
</feature>
<protein>
    <recommendedName>
        <fullName evidence="2">SAWADEE domain-containing protein</fullName>
    </recommendedName>
</protein>
<organism evidence="3 4">
    <name type="scientific">Taxus chinensis</name>
    <name type="common">Chinese yew</name>
    <name type="synonym">Taxus wallichiana var. chinensis</name>
    <dbReference type="NCBI Taxonomy" id="29808"/>
    <lineage>
        <taxon>Eukaryota</taxon>
        <taxon>Viridiplantae</taxon>
        <taxon>Streptophyta</taxon>
        <taxon>Embryophyta</taxon>
        <taxon>Tracheophyta</taxon>
        <taxon>Spermatophyta</taxon>
        <taxon>Pinopsida</taxon>
        <taxon>Pinidae</taxon>
        <taxon>Conifers II</taxon>
        <taxon>Cupressales</taxon>
        <taxon>Taxaceae</taxon>
        <taxon>Taxus</taxon>
    </lineage>
</organism>
<sequence length="784" mass="87812">MAGRSKVLNLDKSKNIELEGKSKQDSAWRDCEVSLSSADSSRASLHVHFASFKNDENNIILQKEEALGCLRVRSKDLSAGECLQVKEGETVIALQKTHSGRHYFFDAEVEKVKRWRHSNKVFCRCTFEIRWLESELKGERMTVPASSIKRLVQESIADHPIVSAFFEAVKSAKHRPLSPELIGSFPEDSDNEIDIHARLEQQIEEITKLAGPRENTSTEDTLCKHIRDYSKQSRENVNASDECTWSNKDGNRYVPPRKSRRKKNIVSSEKFPKDPITVNVAALLHLEKRPRLSPLAARAALAATVWDSPLGKQRMDDLKIVLERNDQDYFGPMVQSKHHKKGKKVPKIAISIAQEKSSKHSSSSKNYTNQVHHGHKNTKDSQTVSSDYSRLRITPKQEGSSDNVSTAKESSAMTDINVPSTQQRIRKRQREASKEVNSTRSRNKHLGVAPTRSSPRFRVGSVSDKEETSGRETQKNEPTVTENARRKTNGSSAATSVNGRKQKTEKKPPDLNEQEPESTTVSVNPLQGRSMLRNNDTEHYQKSSKNPQENGYNHSKQNDRAASVEQAKSKHLLTDDCTENTNGAITEGSKDGGYDNCALDKASLEAKKKKRRKMSTSNHVEHRSSTNDSAENSLGTVEERLHSERSSKVLTPKVKRSKKNISSAHMESSDGGDESRQQSPSRSSKVLTSGVKRSKKDISPAHLENSDAGDERRQQSAGRKKVFSEEGEYSRRGRAGSDKNLKAQLQVSPEMKHRTSRDVTQGSPGVQFLPRTRSQKNQTGHSTN</sequence>
<dbReference type="Pfam" id="PF16719">
    <property type="entry name" value="SAWADEE"/>
    <property type="match status" value="1"/>
</dbReference>
<dbReference type="Proteomes" id="UP000824469">
    <property type="component" value="Unassembled WGS sequence"/>
</dbReference>
<comment type="caution">
    <text evidence="3">The sequence shown here is derived from an EMBL/GenBank/DDBJ whole genome shotgun (WGS) entry which is preliminary data.</text>
</comment>
<dbReference type="OMA" id="RCTFEIR"/>
<feature type="compositionally biased region" description="Polar residues" evidence="1">
    <location>
        <begin position="517"/>
        <end position="527"/>
    </location>
</feature>
<accession>A0AA38GNH8</accession>
<dbReference type="InterPro" id="IPR039276">
    <property type="entry name" value="SHH1/2"/>
</dbReference>
<dbReference type="AlphaFoldDB" id="A0AA38GNH8"/>
<keyword evidence="4" id="KW-1185">Reference proteome</keyword>
<feature type="compositionally biased region" description="Basic and acidic residues" evidence="1">
    <location>
        <begin position="637"/>
        <end position="647"/>
    </location>
</feature>
<feature type="compositionally biased region" description="Basic residues" evidence="1">
    <location>
        <begin position="255"/>
        <end position="264"/>
    </location>
</feature>
<feature type="compositionally biased region" description="Basic and acidic residues" evidence="1">
    <location>
        <begin position="722"/>
        <end position="741"/>
    </location>
</feature>
<dbReference type="PANTHER" id="PTHR33827">
    <property type="entry name" value="PROTEIN SAWADEE HOMEODOMAIN HOMOLOG 2"/>
    <property type="match status" value="1"/>
</dbReference>
<evidence type="ECO:0000313" key="3">
    <source>
        <dbReference type="EMBL" id="KAH9325373.1"/>
    </source>
</evidence>
<dbReference type="InterPro" id="IPR032001">
    <property type="entry name" value="SAWADEE_dom"/>
</dbReference>
<dbReference type="EMBL" id="JAHRHJ020000002">
    <property type="protein sequence ID" value="KAH9325373.1"/>
    <property type="molecule type" value="Genomic_DNA"/>
</dbReference>
<feature type="compositionally biased region" description="Polar residues" evidence="1">
    <location>
        <begin position="677"/>
        <end position="687"/>
    </location>
</feature>
<feature type="compositionally biased region" description="Polar residues" evidence="1">
    <location>
        <begin position="489"/>
        <end position="499"/>
    </location>
</feature>
<dbReference type="Gene3D" id="2.30.30.140">
    <property type="match status" value="1"/>
</dbReference>
<proteinExistence type="predicted"/>
<feature type="compositionally biased region" description="Polar residues" evidence="1">
    <location>
        <begin position="626"/>
        <end position="635"/>
    </location>
</feature>
<evidence type="ECO:0000259" key="2">
    <source>
        <dbReference type="Pfam" id="PF16719"/>
    </source>
</evidence>
<evidence type="ECO:0000256" key="1">
    <source>
        <dbReference type="SAM" id="MobiDB-lite"/>
    </source>
</evidence>
<dbReference type="PANTHER" id="PTHR33827:SF9">
    <property type="entry name" value="SAWADEE DOMAIN-CONTAINING PROTEIN"/>
    <property type="match status" value="1"/>
</dbReference>
<feature type="domain" description="SAWADEE" evidence="2">
    <location>
        <begin position="15"/>
        <end position="148"/>
    </location>
</feature>
<feature type="compositionally biased region" description="Basic and acidic residues" evidence="1">
    <location>
        <begin position="463"/>
        <end position="475"/>
    </location>
</feature>
<feature type="region of interest" description="Disordered" evidence="1">
    <location>
        <begin position="354"/>
        <end position="784"/>
    </location>
</feature>
<feature type="compositionally biased region" description="Polar residues" evidence="1">
    <location>
        <begin position="543"/>
        <end position="555"/>
    </location>
</feature>
<name>A0AA38GNH8_TAXCH</name>
<feature type="compositionally biased region" description="Polar residues" evidence="1">
    <location>
        <begin position="397"/>
        <end position="423"/>
    </location>
</feature>